<dbReference type="InterPro" id="IPR041492">
    <property type="entry name" value="HAD_2"/>
</dbReference>
<dbReference type="PANTHER" id="PTHR43434">
    <property type="entry name" value="PHOSPHOGLYCOLATE PHOSPHATASE"/>
    <property type="match status" value="1"/>
</dbReference>
<reference evidence="2" key="2">
    <citation type="journal article" date="2022" name="Nat. Microbiol.">
        <title>A closed Candidatus Odinarchaeum chromosome exposes Asgard archaeal viruses.</title>
        <authorList>
            <person name="Tamarit D."/>
            <person name="Caceres E.F."/>
            <person name="Krupovic M."/>
            <person name="Nijland R."/>
            <person name="Eme L."/>
            <person name="Robinson N.P."/>
            <person name="Ettema T.J.G."/>
        </authorList>
    </citation>
    <scope>NUCLEOTIDE SEQUENCE</scope>
    <source>
        <strain evidence="2">LCB_4</strain>
    </source>
</reference>
<dbReference type="GO" id="GO:0006281">
    <property type="term" value="P:DNA repair"/>
    <property type="evidence" value="ECO:0007669"/>
    <property type="project" value="TreeGrafter"/>
</dbReference>
<dbReference type="InterPro" id="IPR006439">
    <property type="entry name" value="HAD-SF_hydro_IA"/>
</dbReference>
<accession>A0AAF0D2G5</accession>
<reference evidence="2" key="1">
    <citation type="journal article" date="2017" name="Nature">
        <title>Asgard archaea illuminate the origin of eukaryotic cellular complexity.</title>
        <authorList>
            <person name="Zaremba-Niedzwiedzka K."/>
            <person name="Caceres E.F."/>
            <person name="Saw J.H."/>
            <person name="Backstrom D."/>
            <person name="Juzokaite L."/>
            <person name="Vancaester E."/>
            <person name="Seitz K.W."/>
            <person name="Anantharaman K."/>
            <person name="Starnawski P."/>
            <person name="Kjeldsen K.U."/>
            <person name="Scott M.B."/>
            <person name="Nunoura T."/>
            <person name="Banfield J.F."/>
            <person name="Schramm A."/>
            <person name="Baker B.J."/>
            <person name="Spang A."/>
            <person name="Ettema T.J.G."/>
        </authorList>
    </citation>
    <scope>NUCLEOTIDE SEQUENCE</scope>
    <source>
        <strain evidence="2">LCB_4</strain>
    </source>
</reference>
<dbReference type="PANTHER" id="PTHR43434:SF1">
    <property type="entry name" value="PHOSPHOGLYCOLATE PHOSPHATASE"/>
    <property type="match status" value="1"/>
</dbReference>
<gene>
    <name evidence="2" type="ORF">OdinLCB4_000395</name>
</gene>
<evidence type="ECO:0000313" key="2">
    <source>
        <dbReference type="EMBL" id="WEU40427.1"/>
    </source>
</evidence>
<dbReference type="Proteomes" id="UP000186851">
    <property type="component" value="Chromosome"/>
</dbReference>
<proteinExistence type="inferred from homology"/>
<dbReference type="Gene3D" id="3.40.50.1000">
    <property type="entry name" value="HAD superfamily/HAD-like"/>
    <property type="match status" value="1"/>
</dbReference>
<dbReference type="EMBL" id="CP091871">
    <property type="protein sequence ID" value="WEU40427.1"/>
    <property type="molecule type" value="Genomic_DNA"/>
</dbReference>
<comment type="similarity">
    <text evidence="1">Belongs to the HAD-like hydrolase superfamily.</text>
</comment>
<evidence type="ECO:0000256" key="1">
    <source>
        <dbReference type="ARBA" id="ARBA00007958"/>
    </source>
</evidence>
<dbReference type="SFLD" id="SFLDG01129">
    <property type="entry name" value="C1.5:_HAD__Beta-PGM__Phosphata"/>
    <property type="match status" value="1"/>
</dbReference>
<dbReference type="GO" id="GO:0008967">
    <property type="term" value="F:phosphoglycolate phosphatase activity"/>
    <property type="evidence" value="ECO:0007669"/>
    <property type="project" value="TreeGrafter"/>
</dbReference>
<sequence>MVVKGLIFDLDGTLVKSPGLSLLNKILLETLSELGVDLKNISLEEFWCSGRRHRRLLEAWGVSDPIVFWRVFDEKDYNLRYQLIKSGVITVFEDVAVLQKLALNYKLGLVSNSSRKVVELELDVFNLRSLFNAIIILGTENQDYAKPEPQGILWCLKKLGLRRDEVVFIGDLEIDLEAGLKAGVKTFRIIRDRLEKIDKSEFTIHSLYELYSKINF</sequence>
<dbReference type="SFLD" id="SFLDS00003">
    <property type="entry name" value="Haloacid_Dehalogenase"/>
    <property type="match status" value="1"/>
</dbReference>
<organism evidence="2 3">
    <name type="scientific">Odinarchaeota yellowstonii (strain LCB_4)</name>
    <dbReference type="NCBI Taxonomy" id="1841599"/>
    <lineage>
        <taxon>Archaea</taxon>
        <taxon>Promethearchaeati</taxon>
        <taxon>Candidatus Odinarchaeota</taxon>
        <taxon>Candidatus Odinarchaeia</taxon>
        <taxon>Candidatus Odinarchaeales</taxon>
        <taxon>Candidatus Odinarchaeaceae</taxon>
        <taxon>Candidatus Odinarchaeum</taxon>
    </lineage>
</organism>
<dbReference type="NCBIfam" id="TIGR01549">
    <property type="entry name" value="HAD-SF-IA-v1"/>
    <property type="match status" value="1"/>
</dbReference>
<dbReference type="InterPro" id="IPR036412">
    <property type="entry name" value="HAD-like_sf"/>
</dbReference>
<dbReference type="Pfam" id="PF13419">
    <property type="entry name" value="HAD_2"/>
    <property type="match status" value="1"/>
</dbReference>
<dbReference type="InterPro" id="IPR050155">
    <property type="entry name" value="HAD-like_hydrolase_sf"/>
</dbReference>
<dbReference type="KEGG" id="oyw:OdinLCB4_000395"/>
<dbReference type="SUPFAM" id="SSF56784">
    <property type="entry name" value="HAD-like"/>
    <property type="match status" value="1"/>
</dbReference>
<dbReference type="InterPro" id="IPR023214">
    <property type="entry name" value="HAD_sf"/>
</dbReference>
<protein>
    <submittedName>
        <fullName evidence="2">HAD family hydrolase</fullName>
    </submittedName>
</protein>
<keyword evidence="2" id="KW-0378">Hydrolase</keyword>
<evidence type="ECO:0000313" key="3">
    <source>
        <dbReference type="Proteomes" id="UP000186851"/>
    </source>
</evidence>
<name>A0AAF0D2G5_ODILC</name>
<dbReference type="AlphaFoldDB" id="A0AAF0D2G5"/>